<dbReference type="HOGENOM" id="CLU_2215177_0_0_1"/>
<organism evidence="7 8">
    <name type="scientific">Phytophthora ramorum</name>
    <name type="common">Sudden oak death agent</name>
    <dbReference type="NCBI Taxonomy" id="164328"/>
    <lineage>
        <taxon>Eukaryota</taxon>
        <taxon>Sar</taxon>
        <taxon>Stramenopiles</taxon>
        <taxon>Oomycota</taxon>
        <taxon>Peronosporomycetes</taxon>
        <taxon>Peronosporales</taxon>
        <taxon>Peronosporaceae</taxon>
        <taxon>Phytophthora</taxon>
    </lineage>
</organism>
<dbReference type="EnsemblProtists" id="Phyra86724">
    <property type="protein sequence ID" value="Phyra86724"/>
    <property type="gene ID" value="Phyra86724"/>
</dbReference>
<dbReference type="PANTHER" id="PTHR11929">
    <property type="entry name" value="ALPHA- 1,3 -FUCOSYLTRANSFERASE"/>
    <property type="match status" value="1"/>
</dbReference>
<keyword evidence="5" id="KW-0472">Membrane</keyword>
<keyword evidence="3 5" id="KW-0328">Glycosyltransferase</keyword>
<evidence type="ECO:0000256" key="1">
    <source>
        <dbReference type="ARBA" id="ARBA00004922"/>
    </source>
</evidence>
<proteinExistence type="inferred from homology"/>
<name>H3H7K2_PHYRM</name>
<dbReference type="AlphaFoldDB" id="H3H7K2"/>
<dbReference type="Gene3D" id="3.40.50.11660">
    <property type="entry name" value="Glycosyl transferase family 10, C-terminal domain"/>
    <property type="match status" value="1"/>
</dbReference>
<evidence type="ECO:0000256" key="3">
    <source>
        <dbReference type="ARBA" id="ARBA00022676"/>
    </source>
</evidence>
<dbReference type="UniPathway" id="UPA00378"/>
<comment type="subcellular location">
    <subcellularLocation>
        <location evidence="5">Golgi apparatus</location>
        <location evidence="5">Golgi stack membrane</location>
        <topology evidence="5">Single-pass type II membrane protein</topology>
    </subcellularLocation>
</comment>
<reference evidence="8" key="1">
    <citation type="journal article" date="2006" name="Science">
        <title>Phytophthora genome sequences uncover evolutionary origins and mechanisms of pathogenesis.</title>
        <authorList>
            <person name="Tyler B.M."/>
            <person name="Tripathy S."/>
            <person name="Zhang X."/>
            <person name="Dehal P."/>
            <person name="Jiang R.H."/>
            <person name="Aerts A."/>
            <person name="Arredondo F.D."/>
            <person name="Baxter L."/>
            <person name="Bensasson D."/>
            <person name="Beynon J.L."/>
            <person name="Chapman J."/>
            <person name="Damasceno C.M."/>
            <person name="Dorrance A.E."/>
            <person name="Dou D."/>
            <person name="Dickerman A.W."/>
            <person name="Dubchak I.L."/>
            <person name="Garbelotto M."/>
            <person name="Gijzen M."/>
            <person name="Gordon S.G."/>
            <person name="Govers F."/>
            <person name="Grunwald N.J."/>
            <person name="Huang W."/>
            <person name="Ivors K.L."/>
            <person name="Jones R.W."/>
            <person name="Kamoun S."/>
            <person name="Krampis K."/>
            <person name="Lamour K.H."/>
            <person name="Lee M.K."/>
            <person name="McDonald W.H."/>
            <person name="Medina M."/>
            <person name="Meijer H.J."/>
            <person name="Nordberg E.K."/>
            <person name="Maclean D.J."/>
            <person name="Ospina-Giraldo M.D."/>
            <person name="Morris P.F."/>
            <person name="Phuntumart V."/>
            <person name="Putnam N.H."/>
            <person name="Rash S."/>
            <person name="Rose J.K."/>
            <person name="Sakihama Y."/>
            <person name="Salamov A.A."/>
            <person name="Savidor A."/>
            <person name="Scheuring C.F."/>
            <person name="Smith B.M."/>
            <person name="Sobral B.W."/>
            <person name="Terry A."/>
            <person name="Torto-Alalibo T.A."/>
            <person name="Win J."/>
            <person name="Xu Z."/>
            <person name="Zhang H."/>
            <person name="Grigoriev I.V."/>
            <person name="Rokhsar D.S."/>
            <person name="Boore J.L."/>
        </authorList>
    </citation>
    <scope>NUCLEOTIDE SEQUENCE [LARGE SCALE GENOMIC DNA]</scope>
    <source>
        <strain evidence="8">Pr102</strain>
    </source>
</reference>
<keyword evidence="5" id="KW-0333">Golgi apparatus</keyword>
<feature type="domain" description="Fucosyltransferase C-terminal" evidence="6">
    <location>
        <begin position="12"/>
        <end position="69"/>
    </location>
</feature>
<dbReference type="VEuPathDB" id="FungiDB:KRP23_14993"/>
<keyword evidence="8" id="KW-1185">Reference proteome</keyword>
<dbReference type="Pfam" id="PF00852">
    <property type="entry name" value="Glyco_transf_10"/>
    <property type="match status" value="1"/>
</dbReference>
<protein>
    <recommendedName>
        <fullName evidence="5">Fucosyltransferase</fullName>
        <ecNumber evidence="5">2.4.1.-</ecNumber>
    </recommendedName>
</protein>
<dbReference type="InterPro" id="IPR001503">
    <property type="entry name" value="Glyco_trans_10"/>
</dbReference>
<evidence type="ECO:0000259" key="6">
    <source>
        <dbReference type="Pfam" id="PF00852"/>
    </source>
</evidence>
<evidence type="ECO:0000313" key="7">
    <source>
        <dbReference type="EnsemblProtists" id="Phyra86724"/>
    </source>
</evidence>
<dbReference type="PANTHER" id="PTHR11929:SF194">
    <property type="entry name" value="ALPHA-(1,3)-FUCOSYLTRANSFERASE 10"/>
    <property type="match status" value="1"/>
</dbReference>
<evidence type="ECO:0000256" key="4">
    <source>
        <dbReference type="ARBA" id="ARBA00022679"/>
    </source>
</evidence>
<dbReference type="InterPro" id="IPR055270">
    <property type="entry name" value="Glyco_tran_10_C"/>
</dbReference>
<dbReference type="SUPFAM" id="SSF53756">
    <property type="entry name" value="UDP-Glycosyltransferase/glycogen phosphorylase"/>
    <property type="match status" value="1"/>
</dbReference>
<evidence type="ECO:0000256" key="2">
    <source>
        <dbReference type="ARBA" id="ARBA00008919"/>
    </source>
</evidence>
<dbReference type="Proteomes" id="UP000005238">
    <property type="component" value="Unassembled WGS sequence"/>
</dbReference>
<dbReference type="GO" id="GO:0008417">
    <property type="term" value="F:fucosyltransferase activity"/>
    <property type="evidence" value="ECO:0007669"/>
    <property type="project" value="InterPro"/>
</dbReference>
<dbReference type="EMBL" id="DS567095">
    <property type="status" value="NOT_ANNOTATED_CDS"/>
    <property type="molecule type" value="Genomic_DNA"/>
</dbReference>
<keyword evidence="5" id="KW-0812">Transmembrane</keyword>
<sequence length="107" mass="12186">MGPMINFYNDDALVNAFLAGSVPVYWGDSKAVSELFNPESFIDCGRFDSLQDCAEYVVHVDDSPEMYTRMRREAPVANMTAFNEAFSWHPTVPSRFMADAVLRHFHN</sequence>
<accession>H3H7K2</accession>
<dbReference type="EC" id="2.4.1.-" evidence="5"/>
<reference evidence="7" key="2">
    <citation type="submission" date="2015-06" db="UniProtKB">
        <authorList>
            <consortium name="EnsemblProtists"/>
        </authorList>
    </citation>
    <scope>IDENTIFICATION</scope>
    <source>
        <strain evidence="7">Pr102</strain>
    </source>
</reference>
<keyword evidence="4 5" id="KW-0808">Transferase</keyword>
<comment type="similarity">
    <text evidence="2 5">Belongs to the glycosyltransferase 10 family.</text>
</comment>
<evidence type="ECO:0000256" key="5">
    <source>
        <dbReference type="RuleBase" id="RU003832"/>
    </source>
</evidence>
<dbReference type="InterPro" id="IPR038577">
    <property type="entry name" value="GT10-like_C_sf"/>
</dbReference>
<comment type="pathway">
    <text evidence="1">Protein modification; protein glycosylation.</text>
</comment>
<dbReference type="OMA" id="GPMINFY"/>
<dbReference type="InParanoid" id="H3H7K2"/>
<evidence type="ECO:0000313" key="8">
    <source>
        <dbReference type="Proteomes" id="UP000005238"/>
    </source>
</evidence>
<dbReference type="GO" id="GO:0032580">
    <property type="term" value="C:Golgi cisterna membrane"/>
    <property type="evidence" value="ECO:0007669"/>
    <property type="project" value="UniProtKB-SubCell"/>
</dbReference>